<evidence type="ECO:0000313" key="1">
    <source>
        <dbReference type="EMBL" id="TCO24377.1"/>
    </source>
</evidence>
<proteinExistence type="predicted"/>
<dbReference type="RefSeq" id="WP_132189291.1">
    <property type="nucleotide sequence ID" value="NZ_SLWM01000005.1"/>
</dbReference>
<reference evidence="1 2" key="1">
    <citation type="journal article" date="2015" name="Stand. Genomic Sci.">
        <title>Genomic Encyclopedia of Bacterial and Archaeal Type Strains, Phase III: the genomes of soil and plant-associated and newly described type strains.</title>
        <authorList>
            <person name="Whitman W.B."/>
            <person name="Woyke T."/>
            <person name="Klenk H.P."/>
            <person name="Zhou Y."/>
            <person name="Lilburn T.G."/>
            <person name="Beck B.J."/>
            <person name="De Vos P."/>
            <person name="Vandamme P."/>
            <person name="Eisen J.A."/>
            <person name="Garrity G."/>
            <person name="Hugenholtz P."/>
            <person name="Kyrpides N.C."/>
        </authorList>
    </citation>
    <scope>NUCLEOTIDE SEQUENCE [LARGE SCALE GENOMIC DNA]</scope>
    <source>
        <strain evidence="1 2">VKM Ac-2538</strain>
    </source>
</reference>
<organism evidence="1 2">
    <name type="scientific">Kribbella orskensis</name>
    <dbReference type="NCBI Taxonomy" id="2512216"/>
    <lineage>
        <taxon>Bacteria</taxon>
        <taxon>Bacillati</taxon>
        <taxon>Actinomycetota</taxon>
        <taxon>Actinomycetes</taxon>
        <taxon>Propionibacteriales</taxon>
        <taxon>Kribbellaceae</taxon>
        <taxon>Kribbella</taxon>
    </lineage>
</organism>
<dbReference type="EMBL" id="SLWM01000005">
    <property type="protein sequence ID" value="TCO24377.1"/>
    <property type="molecule type" value="Genomic_DNA"/>
</dbReference>
<protein>
    <submittedName>
        <fullName evidence="1">Uncharacterized protein</fullName>
    </submittedName>
</protein>
<evidence type="ECO:0000313" key="2">
    <source>
        <dbReference type="Proteomes" id="UP000295818"/>
    </source>
</evidence>
<gene>
    <name evidence="1" type="ORF">EV644_105411</name>
</gene>
<sequence>MSGGISFDSRRSWMVSGWIFEALVEEAYVHAGPRSDVTYWLQVGLANNLVALELREQQLAADMLEALRSAAESDVSKISSGESAGTKDDQLYRGALLRLLEMIETYRNGSAGGS</sequence>
<keyword evidence="2" id="KW-1185">Reference proteome</keyword>
<comment type="caution">
    <text evidence="1">The sequence shown here is derived from an EMBL/GenBank/DDBJ whole genome shotgun (WGS) entry which is preliminary data.</text>
</comment>
<accession>A0ABY2BLW7</accession>
<name>A0ABY2BLW7_9ACTN</name>
<dbReference type="Proteomes" id="UP000295818">
    <property type="component" value="Unassembled WGS sequence"/>
</dbReference>